<dbReference type="GO" id="GO:0006310">
    <property type="term" value="P:DNA recombination"/>
    <property type="evidence" value="ECO:0007669"/>
    <property type="project" value="UniProtKB-KW"/>
</dbReference>
<keyword evidence="4" id="KW-0233">DNA recombination</keyword>
<dbReference type="RefSeq" id="WP_066851840.1">
    <property type="nucleotide sequence ID" value="NZ_JXMS01000002.1"/>
</dbReference>
<evidence type="ECO:0000259" key="7">
    <source>
        <dbReference type="PROSITE" id="PS51900"/>
    </source>
</evidence>
<dbReference type="InterPro" id="IPR011010">
    <property type="entry name" value="DNA_brk_join_enz"/>
</dbReference>
<gene>
    <name evidence="8" type="ORF">SP90_01515</name>
</gene>
<dbReference type="STRING" id="1560234.SP90_01515"/>
<dbReference type="AlphaFoldDB" id="A0A1B7XMP5"/>
<dbReference type="Pfam" id="PF00589">
    <property type="entry name" value="Phage_integrase"/>
    <property type="match status" value="1"/>
</dbReference>
<dbReference type="Gene3D" id="1.10.150.130">
    <property type="match status" value="1"/>
</dbReference>
<dbReference type="SUPFAM" id="SSF56349">
    <property type="entry name" value="DNA breaking-rejoining enzymes"/>
    <property type="match status" value="1"/>
</dbReference>
<dbReference type="InterPro" id="IPR010998">
    <property type="entry name" value="Integrase_recombinase_N"/>
</dbReference>
<dbReference type="InterPro" id="IPR013762">
    <property type="entry name" value="Integrase-like_cat_sf"/>
</dbReference>
<sequence length="591" mass="68612">MSNYIERHGKGWRFCLRIPPEYQAFENNRKVIKKSLKTADKREASRLAKGVYNSIQKRWHDFATKQDQPLDYEELDMHIKQYLFDLQAKDKKNRRDFSGMVPKWLLPYTSSGMHSNEELACLHWVDEYQRMLKDPWYPSLDPQEFHDPYVAFAYLTSEIEGFKKRFGYVTPAESSKEFTIGQEVTKAHIQLERLRAARAKGDLAQEQFIFNALFPSGAPQDANVSTASTCSSLVESGAPLLKLSEVFDRWKEEHLRYNRAPKTVTDFKSQVSRFIEYHGDMPIAEVTRRHVFEFRDAMLDHPACLTKAMRELSIRERIEVAKSDPSVKKVSPRTVNEKCVAALSAVFGYAERELLIESNPAHNAKKRVQATHRSRQAYTDEDLKCIFESFPVYTEGYRPKVSLGEAAFWLPLLGLFTGARLEELGQLLVDDVRQSSDVWYLDLMGRNDTPEGKKQRFKNVASHREVPVHSKLIKIGFLEFVNEQKAAGHVWLFHELPENTDKRTDRFSKWWNRYSRQHGGFDSSKVFHSFRHTVKNAFRRAESDMRIADRLQGHSLGTEGSKYGDDVPVNISQKTIELLRYDVDFSPLYRN</sequence>
<evidence type="ECO:0000259" key="6">
    <source>
        <dbReference type="PROSITE" id="PS51898"/>
    </source>
</evidence>
<dbReference type="PROSITE" id="PS51898">
    <property type="entry name" value="TYR_RECOMBINASE"/>
    <property type="match status" value="1"/>
</dbReference>
<keyword evidence="9" id="KW-1185">Reference proteome</keyword>
<evidence type="ECO:0000256" key="5">
    <source>
        <dbReference type="PROSITE-ProRule" id="PRU01248"/>
    </source>
</evidence>
<dbReference type="PANTHER" id="PTHR30349">
    <property type="entry name" value="PHAGE INTEGRASE-RELATED"/>
    <property type="match status" value="1"/>
</dbReference>
<dbReference type="Gene3D" id="1.10.443.10">
    <property type="entry name" value="Intergrase catalytic core"/>
    <property type="match status" value="1"/>
</dbReference>
<feature type="domain" description="Core-binding (CB)" evidence="7">
    <location>
        <begin position="241"/>
        <end position="351"/>
    </location>
</feature>
<dbReference type="GO" id="GO:0003677">
    <property type="term" value="F:DNA binding"/>
    <property type="evidence" value="ECO:0007669"/>
    <property type="project" value="UniProtKB-UniRule"/>
</dbReference>
<evidence type="ECO:0000313" key="8">
    <source>
        <dbReference type="EMBL" id="OBQ56782.1"/>
    </source>
</evidence>
<evidence type="ECO:0000256" key="2">
    <source>
        <dbReference type="ARBA" id="ARBA00022908"/>
    </source>
</evidence>
<evidence type="ECO:0008006" key="10">
    <source>
        <dbReference type="Google" id="ProtNLM"/>
    </source>
</evidence>
<evidence type="ECO:0000256" key="3">
    <source>
        <dbReference type="ARBA" id="ARBA00023125"/>
    </source>
</evidence>
<dbReference type="PANTHER" id="PTHR30349:SF41">
    <property type="entry name" value="INTEGRASE_RECOMBINASE PROTEIN MJ0367-RELATED"/>
    <property type="match status" value="1"/>
</dbReference>
<dbReference type="CDD" id="cd01184">
    <property type="entry name" value="INT_C_like_1"/>
    <property type="match status" value="1"/>
</dbReference>
<evidence type="ECO:0000256" key="1">
    <source>
        <dbReference type="ARBA" id="ARBA00008857"/>
    </source>
</evidence>
<dbReference type="PROSITE" id="PS51900">
    <property type="entry name" value="CB"/>
    <property type="match status" value="1"/>
</dbReference>
<dbReference type="GO" id="GO:0015074">
    <property type="term" value="P:DNA integration"/>
    <property type="evidence" value="ECO:0007669"/>
    <property type="project" value="UniProtKB-KW"/>
</dbReference>
<reference evidence="8 9" key="1">
    <citation type="submission" date="2015-01" db="EMBL/GenBank/DDBJ databases">
        <title>Desulfovibrio sp. JC271 draft genome sequence.</title>
        <authorList>
            <person name="Shivani Y."/>
            <person name="Subhash Y."/>
            <person name="Sasikala C."/>
            <person name="Ramana C.V."/>
        </authorList>
    </citation>
    <scope>NUCLEOTIDE SEQUENCE [LARGE SCALE GENOMIC DNA]</scope>
    <source>
        <strain evidence="8 9">JC271</strain>
    </source>
</reference>
<dbReference type="Pfam" id="PF20172">
    <property type="entry name" value="DUF6538"/>
    <property type="match status" value="1"/>
</dbReference>
<comment type="similarity">
    <text evidence="1">Belongs to the 'phage' integrase family.</text>
</comment>
<evidence type="ECO:0000256" key="4">
    <source>
        <dbReference type="ARBA" id="ARBA00023172"/>
    </source>
</evidence>
<evidence type="ECO:0000313" key="9">
    <source>
        <dbReference type="Proteomes" id="UP000091979"/>
    </source>
</evidence>
<proteinExistence type="inferred from homology"/>
<protein>
    <recommendedName>
        <fullName evidence="10">Tyr recombinase domain-containing protein</fullName>
    </recommendedName>
</protein>
<dbReference type="InterPro" id="IPR046668">
    <property type="entry name" value="DUF6538"/>
</dbReference>
<organism evidence="8 9">
    <name type="scientific">Halodesulfovibrio spirochaetisodalis</name>
    <dbReference type="NCBI Taxonomy" id="1560234"/>
    <lineage>
        <taxon>Bacteria</taxon>
        <taxon>Pseudomonadati</taxon>
        <taxon>Thermodesulfobacteriota</taxon>
        <taxon>Desulfovibrionia</taxon>
        <taxon>Desulfovibrionales</taxon>
        <taxon>Desulfovibrionaceae</taxon>
        <taxon>Halodesulfovibrio</taxon>
    </lineage>
</organism>
<name>A0A1B7XMP5_9BACT</name>
<dbReference type="InterPro" id="IPR044068">
    <property type="entry name" value="CB"/>
</dbReference>
<comment type="caution">
    <text evidence="8">The sequence shown here is derived from an EMBL/GenBank/DDBJ whole genome shotgun (WGS) entry which is preliminary data.</text>
</comment>
<feature type="domain" description="Tyr recombinase" evidence="6">
    <location>
        <begin position="373"/>
        <end position="578"/>
    </location>
</feature>
<dbReference type="PATRIC" id="fig|1560234.3.peg.1175"/>
<keyword evidence="3 5" id="KW-0238">DNA-binding</keyword>
<keyword evidence="2" id="KW-0229">DNA integration</keyword>
<accession>A0A1B7XMP5</accession>
<dbReference type="InterPro" id="IPR002104">
    <property type="entry name" value="Integrase_catalytic"/>
</dbReference>
<dbReference type="Proteomes" id="UP000091979">
    <property type="component" value="Unassembled WGS sequence"/>
</dbReference>
<dbReference type="EMBL" id="JXMS01000002">
    <property type="protein sequence ID" value="OBQ56782.1"/>
    <property type="molecule type" value="Genomic_DNA"/>
</dbReference>
<dbReference type="InterPro" id="IPR050090">
    <property type="entry name" value="Tyrosine_recombinase_XerCD"/>
</dbReference>